<sequence>MSENPDPILTIVELLKNQNLSKYSNQIKETDFWKKIIPLKLKKFEKTGDFEFIFEVDDSISLDPSSYIVRDFKTAGIISVTDKGMQRSKGNLWEVKITLTQPQAFVFARVRGRDVENSLKVGIFVMEIQFDHSLLDGFGRDGILFAVRVKLRDLLKKAAQN</sequence>
<name>A0A5B9DG94_9ARCH</name>
<protein>
    <submittedName>
        <fullName evidence="1">Uncharacterized protein</fullName>
    </submittedName>
</protein>
<dbReference type="AlphaFoldDB" id="A0A5B9DG94"/>
<keyword evidence="2" id="KW-1185">Reference proteome</keyword>
<dbReference type="GeneID" id="41331506"/>
<reference evidence="1 2" key="1">
    <citation type="journal article" date="2020" name="Nature">
        <title>Isolation of an archaeon at the prokaryote-eukaryote interface.</title>
        <authorList>
            <person name="Imachi H."/>
            <person name="Nobu M.K."/>
            <person name="Nakahara N."/>
            <person name="Morono Y."/>
            <person name="Ogawara M."/>
            <person name="Takaki Y."/>
            <person name="Takano Y."/>
            <person name="Uematsu K."/>
            <person name="Ikuta T."/>
            <person name="Ito M."/>
            <person name="Matsui Y."/>
            <person name="Miyazaki M."/>
            <person name="Murata K."/>
            <person name="Saito Y."/>
            <person name="Sakai S."/>
            <person name="Song C."/>
            <person name="Tasumi E."/>
            <person name="Yamanaka Y."/>
            <person name="Yamaguchi T."/>
            <person name="Kamagata Y."/>
            <person name="Tamaki H."/>
            <person name="Takai K."/>
        </authorList>
    </citation>
    <scope>NUCLEOTIDE SEQUENCE [LARGE SCALE GENOMIC DNA]</scope>
    <source>
        <strain evidence="1 2">MK-D1</strain>
    </source>
</reference>
<dbReference type="Proteomes" id="UP000321408">
    <property type="component" value="Chromosome"/>
</dbReference>
<organism evidence="1 2">
    <name type="scientific">Promethearchaeum syntrophicum</name>
    <dbReference type="NCBI Taxonomy" id="2594042"/>
    <lineage>
        <taxon>Archaea</taxon>
        <taxon>Promethearchaeati</taxon>
        <taxon>Promethearchaeota</taxon>
        <taxon>Promethearchaeia</taxon>
        <taxon>Promethearchaeales</taxon>
        <taxon>Promethearchaeaceae</taxon>
        <taxon>Promethearchaeum</taxon>
    </lineage>
</organism>
<reference evidence="1 2" key="2">
    <citation type="journal article" date="2024" name="Int. J. Syst. Evol. Microbiol.">
        <title>Promethearchaeum syntrophicum gen. nov., sp. nov., an anaerobic, obligately syntrophic archaeon, the first isolate of the lineage 'Asgard' archaea, and proposal of the new archaeal phylum Promethearchaeota phyl. nov. and kingdom Promethearchaeati regn. nov.</title>
        <authorList>
            <person name="Imachi H."/>
            <person name="Nobu M.K."/>
            <person name="Kato S."/>
            <person name="Takaki Y."/>
            <person name="Miyazaki M."/>
            <person name="Miyata M."/>
            <person name="Ogawara M."/>
            <person name="Saito Y."/>
            <person name="Sakai S."/>
            <person name="Tahara Y.O."/>
            <person name="Takano Y."/>
            <person name="Tasumi E."/>
            <person name="Uematsu K."/>
            <person name="Yoshimura T."/>
            <person name="Itoh T."/>
            <person name="Ohkuma M."/>
            <person name="Takai K."/>
        </authorList>
    </citation>
    <scope>NUCLEOTIDE SEQUENCE [LARGE SCALE GENOMIC DNA]</scope>
    <source>
        <strain evidence="1 2">MK-D1</strain>
    </source>
</reference>
<accession>A0A5B9DG94</accession>
<dbReference type="EMBL" id="CP042905">
    <property type="protein sequence ID" value="QEE17697.1"/>
    <property type="molecule type" value="Genomic_DNA"/>
</dbReference>
<dbReference type="RefSeq" id="WP_147664585.1">
    <property type="nucleotide sequence ID" value="NZ_CP042905.2"/>
</dbReference>
<evidence type="ECO:0000313" key="1">
    <source>
        <dbReference type="EMBL" id="QEE17697.1"/>
    </source>
</evidence>
<gene>
    <name evidence="1" type="ORF">DSAG12_03535</name>
</gene>
<proteinExistence type="predicted"/>
<dbReference type="KEGG" id="psyt:DSAG12_03535"/>
<evidence type="ECO:0000313" key="2">
    <source>
        <dbReference type="Proteomes" id="UP000321408"/>
    </source>
</evidence>